<gene>
    <name evidence="12" type="primary">LAG1</name>
    <name evidence="12" type="ORF">MJAP1_003562</name>
</gene>
<dbReference type="AlphaFoldDB" id="A0AAF0JC00"/>
<keyword evidence="12" id="KW-0012">Acyltransferase</keyword>
<dbReference type="GO" id="GO:0050291">
    <property type="term" value="F:sphingosine N-acyltransferase activity"/>
    <property type="evidence" value="ECO:0007669"/>
    <property type="project" value="UniProtKB-EC"/>
</dbReference>
<comment type="subcellular location">
    <subcellularLocation>
        <location evidence="1">Endoplasmic reticulum membrane</location>
        <topology evidence="1">Multi-pass membrane protein</topology>
    </subcellularLocation>
</comment>
<keyword evidence="7 9" id="KW-0472">Membrane</keyword>
<sequence length="388" mass="45888">MVTAMAAPATSRRETTFLNDMLTGRWLVSPKSALKIALLFLVAYFAWEYLVPVDVNPFRPFLLLSYRLPESEVVLKEASYRLYGPAPTYSADNVVLNNLRLFCQSLHKTLFPNEPRFLRYGKGWLDLCFIAYFVVVFSFLRQVLTMHVFKPLAKRWGIRSDQKQTRFAEQGYGLFYWGIAGMLGVYVMSFQDSWWYKYPHWVMRPELKVYYLLQASFWMQQAFVMLFGLERPRKDYYELIAHHLVTLWLIGWSYFINLTMIGTTVFVCMDIPDTWLALSKMLNYLKMNTLAAAVYSFFMVVWSYFRIYLSALTLRSVYVHYHLIPAYARTFFPSRGHWLVWWMQCHVFAPLLLLLLLNIFCAIRGVYGDTREEDEDEEVAEVEEKKEQ</sequence>
<evidence type="ECO:0000259" key="11">
    <source>
        <dbReference type="PROSITE" id="PS50922"/>
    </source>
</evidence>
<evidence type="ECO:0000256" key="5">
    <source>
        <dbReference type="ARBA" id="ARBA00022824"/>
    </source>
</evidence>
<feature type="transmembrane region" description="Helical" evidence="10">
    <location>
        <begin position="32"/>
        <end position="50"/>
    </location>
</feature>
<feature type="transmembrane region" description="Helical" evidence="10">
    <location>
        <begin position="290"/>
        <end position="309"/>
    </location>
</feature>
<keyword evidence="6 10" id="KW-1133">Transmembrane helix</keyword>
<keyword evidence="3 12" id="KW-0808">Transferase</keyword>
<evidence type="ECO:0000313" key="13">
    <source>
        <dbReference type="Proteomes" id="UP001217754"/>
    </source>
</evidence>
<dbReference type="SMART" id="SM00724">
    <property type="entry name" value="TLC"/>
    <property type="match status" value="1"/>
</dbReference>
<keyword evidence="8" id="KW-0325">Glycoprotein</keyword>
<keyword evidence="13" id="KW-1185">Reference proteome</keyword>
<evidence type="ECO:0000256" key="8">
    <source>
        <dbReference type="ARBA" id="ARBA00023180"/>
    </source>
</evidence>
<proteinExistence type="inferred from homology"/>
<evidence type="ECO:0000256" key="7">
    <source>
        <dbReference type="ARBA" id="ARBA00023136"/>
    </source>
</evidence>
<keyword evidence="5" id="KW-0256">Endoplasmic reticulum</keyword>
<evidence type="ECO:0000256" key="1">
    <source>
        <dbReference type="ARBA" id="ARBA00004477"/>
    </source>
</evidence>
<dbReference type="GO" id="GO:0005789">
    <property type="term" value="C:endoplasmic reticulum membrane"/>
    <property type="evidence" value="ECO:0007669"/>
    <property type="project" value="UniProtKB-SubCell"/>
</dbReference>
<accession>A0AAF0JC00</accession>
<reference evidence="12" key="1">
    <citation type="submission" date="2023-03" db="EMBL/GenBank/DDBJ databases">
        <title>Mating type loci evolution in Malassezia.</title>
        <authorList>
            <person name="Coelho M.A."/>
        </authorList>
    </citation>
    <scope>NUCLEOTIDE SEQUENCE</scope>
    <source>
        <strain evidence="12">CBS 9431</strain>
    </source>
</reference>
<dbReference type="Pfam" id="PF03798">
    <property type="entry name" value="TRAM_LAG1_CLN8"/>
    <property type="match status" value="1"/>
</dbReference>
<evidence type="ECO:0000256" key="3">
    <source>
        <dbReference type="ARBA" id="ARBA00022679"/>
    </source>
</evidence>
<dbReference type="InterPro" id="IPR016439">
    <property type="entry name" value="Lag1/Lac1-like"/>
</dbReference>
<evidence type="ECO:0000256" key="2">
    <source>
        <dbReference type="ARBA" id="ARBA00009808"/>
    </source>
</evidence>
<dbReference type="PANTHER" id="PTHR12560">
    <property type="entry name" value="LONGEVITY ASSURANCE FACTOR 1 LAG1"/>
    <property type="match status" value="1"/>
</dbReference>
<organism evidence="12 13">
    <name type="scientific">Malassezia japonica</name>
    <dbReference type="NCBI Taxonomy" id="223818"/>
    <lineage>
        <taxon>Eukaryota</taxon>
        <taxon>Fungi</taxon>
        <taxon>Dikarya</taxon>
        <taxon>Basidiomycota</taxon>
        <taxon>Ustilaginomycotina</taxon>
        <taxon>Malasseziomycetes</taxon>
        <taxon>Malasseziales</taxon>
        <taxon>Malasseziaceae</taxon>
        <taxon>Malassezia</taxon>
    </lineage>
</organism>
<feature type="transmembrane region" description="Helical" evidence="10">
    <location>
        <begin position="170"/>
        <end position="189"/>
    </location>
</feature>
<keyword evidence="4 9" id="KW-0812">Transmembrane</keyword>
<evidence type="ECO:0000313" key="12">
    <source>
        <dbReference type="EMBL" id="WFD40574.1"/>
    </source>
</evidence>
<dbReference type="EMBL" id="CP119964">
    <property type="protein sequence ID" value="WFD40574.1"/>
    <property type="molecule type" value="Genomic_DNA"/>
</dbReference>
<feature type="transmembrane region" description="Helical" evidence="10">
    <location>
        <begin position="339"/>
        <end position="363"/>
    </location>
</feature>
<evidence type="ECO:0000256" key="9">
    <source>
        <dbReference type="PROSITE-ProRule" id="PRU00205"/>
    </source>
</evidence>
<comment type="similarity">
    <text evidence="2">Belongs to the sphingosine N-acyltransferase family.</text>
</comment>
<feature type="domain" description="TLC" evidence="11">
    <location>
        <begin position="162"/>
        <end position="374"/>
    </location>
</feature>
<name>A0AAF0JC00_9BASI</name>
<dbReference type="PROSITE" id="PS50922">
    <property type="entry name" value="TLC"/>
    <property type="match status" value="1"/>
</dbReference>
<dbReference type="GO" id="GO:0046513">
    <property type="term" value="P:ceramide biosynthetic process"/>
    <property type="evidence" value="ECO:0007669"/>
    <property type="project" value="InterPro"/>
</dbReference>
<feature type="transmembrane region" description="Helical" evidence="10">
    <location>
        <begin position="129"/>
        <end position="149"/>
    </location>
</feature>
<protein>
    <submittedName>
        <fullName evidence="12">Sphingosine N-acyltransferase</fullName>
        <ecNumber evidence="12">2.3.1.24</ecNumber>
    </submittedName>
</protein>
<evidence type="ECO:0000256" key="4">
    <source>
        <dbReference type="ARBA" id="ARBA00022692"/>
    </source>
</evidence>
<dbReference type="InterPro" id="IPR006634">
    <property type="entry name" value="TLC-dom"/>
</dbReference>
<dbReference type="Proteomes" id="UP001217754">
    <property type="component" value="Chromosome 7"/>
</dbReference>
<dbReference type="RefSeq" id="XP_060123471.1">
    <property type="nucleotide sequence ID" value="XM_060267488.1"/>
</dbReference>
<feature type="transmembrane region" description="Helical" evidence="10">
    <location>
        <begin position="209"/>
        <end position="229"/>
    </location>
</feature>
<evidence type="ECO:0000256" key="6">
    <source>
        <dbReference type="ARBA" id="ARBA00022989"/>
    </source>
</evidence>
<evidence type="ECO:0000256" key="10">
    <source>
        <dbReference type="SAM" id="Phobius"/>
    </source>
</evidence>
<dbReference type="PANTHER" id="PTHR12560:SF11">
    <property type="entry name" value="CERAMIDE SYNTHASE LAC1-RELATED"/>
    <property type="match status" value="1"/>
</dbReference>
<dbReference type="GeneID" id="85227213"/>
<dbReference type="EC" id="2.3.1.24" evidence="12"/>